<feature type="domain" description="Amino acid permease/ SLC12A" evidence="10">
    <location>
        <begin position="28"/>
        <end position="464"/>
    </location>
</feature>
<dbReference type="InterPro" id="IPR004840">
    <property type="entry name" value="Amino_acid_permease_CS"/>
</dbReference>
<dbReference type="InterPro" id="IPR004841">
    <property type="entry name" value="AA-permease/SLC12A_dom"/>
</dbReference>
<comment type="subcellular location">
    <subcellularLocation>
        <location evidence="1">Cell membrane</location>
        <topology evidence="1">Multi-pass membrane protein</topology>
    </subcellularLocation>
</comment>
<evidence type="ECO:0000256" key="7">
    <source>
        <dbReference type="ARBA" id="ARBA00022989"/>
    </source>
</evidence>
<gene>
    <name evidence="11" type="ORF">QPX45_10950</name>
    <name evidence="12" type="ORF">QPX54_04390</name>
</gene>
<reference evidence="12 14" key="1">
    <citation type="submission" date="2023-05" db="EMBL/GenBank/DDBJ databases">
        <title>Metabolic capabilities are highly conserved among human nasal-associated Corynebacterium species in pangenomic analyses.</title>
        <authorList>
            <person name="Tran T.H."/>
            <person name="Roberts A.Q."/>
            <person name="Escapa I.F."/>
            <person name="Gao W."/>
            <person name="Conlan S."/>
            <person name="Kong H."/>
            <person name="Segre J.A."/>
            <person name="Kelly M.S."/>
            <person name="Lemon K.P."/>
        </authorList>
    </citation>
    <scope>NUCLEOTIDE SEQUENCE</scope>
    <source>
        <strain evidence="12">KPL2654</strain>
        <strain evidence="11 14">KPL2811</strain>
    </source>
</reference>
<keyword evidence="4" id="KW-1003">Cell membrane</keyword>
<feature type="transmembrane region" description="Helical" evidence="9">
    <location>
        <begin position="252"/>
        <end position="274"/>
    </location>
</feature>
<feature type="transmembrane region" description="Helical" evidence="9">
    <location>
        <begin position="105"/>
        <end position="127"/>
    </location>
</feature>
<dbReference type="EMBL" id="JASNVP010000003">
    <property type="protein sequence ID" value="MDK4325754.1"/>
    <property type="molecule type" value="Genomic_DNA"/>
</dbReference>
<evidence type="ECO:0000256" key="6">
    <source>
        <dbReference type="ARBA" id="ARBA00022970"/>
    </source>
</evidence>
<dbReference type="GO" id="GO:0006865">
    <property type="term" value="P:amino acid transport"/>
    <property type="evidence" value="ECO:0007669"/>
    <property type="project" value="UniProtKB-KW"/>
</dbReference>
<comment type="caution">
    <text evidence="12">The sequence shown here is derived from an EMBL/GenBank/DDBJ whole genome shotgun (WGS) entry which is preliminary data.</text>
</comment>
<dbReference type="FunFam" id="1.20.1740.10:FF:000001">
    <property type="entry name" value="Amino acid permease"/>
    <property type="match status" value="1"/>
</dbReference>
<keyword evidence="14" id="KW-1185">Reference proteome</keyword>
<organism evidence="12 13">
    <name type="scientific">Corynebacterium propinquum</name>
    <dbReference type="NCBI Taxonomy" id="43769"/>
    <lineage>
        <taxon>Bacteria</taxon>
        <taxon>Bacillati</taxon>
        <taxon>Actinomycetota</taxon>
        <taxon>Actinomycetes</taxon>
        <taxon>Mycobacteriales</taxon>
        <taxon>Corynebacteriaceae</taxon>
        <taxon>Corynebacterium</taxon>
    </lineage>
</organism>
<feature type="transmembrane region" description="Helical" evidence="9">
    <location>
        <begin position="294"/>
        <end position="319"/>
    </location>
</feature>
<evidence type="ECO:0000313" key="13">
    <source>
        <dbReference type="Proteomes" id="UP001226160"/>
    </source>
</evidence>
<dbReference type="Gene3D" id="1.20.1740.10">
    <property type="entry name" value="Amino acid/polyamine transporter I"/>
    <property type="match status" value="1"/>
</dbReference>
<dbReference type="PIRSF" id="PIRSF006060">
    <property type="entry name" value="AA_transporter"/>
    <property type="match status" value="1"/>
</dbReference>
<feature type="transmembrane region" description="Helical" evidence="9">
    <location>
        <begin position="417"/>
        <end position="438"/>
    </location>
</feature>
<dbReference type="Pfam" id="PF00324">
    <property type="entry name" value="AA_permease"/>
    <property type="match status" value="1"/>
</dbReference>
<dbReference type="PANTHER" id="PTHR43495">
    <property type="entry name" value="GABA PERMEASE"/>
    <property type="match status" value="1"/>
</dbReference>
<evidence type="ECO:0000256" key="1">
    <source>
        <dbReference type="ARBA" id="ARBA00004651"/>
    </source>
</evidence>
<feature type="transmembrane region" description="Helical" evidence="9">
    <location>
        <begin position="28"/>
        <end position="46"/>
    </location>
</feature>
<keyword evidence="6" id="KW-0029">Amino-acid transport</keyword>
<evidence type="ECO:0000313" key="11">
    <source>
        <dbReference type="EMBL" id="MDK4301737.1"/>
    </source>
</evidence>
<keyword evidence="8 9" id="KW-0472">Membrane</keyword>
<evidence type="ECO:0000313" key="14">
    <source>
        <dbReference type="Proteomes" id="UP001243856"/>
    </source>
</evidence>
<dbReference type="PANTHER" id="PTHR43495:SF1">
    <property type="entry name" value="L-ASPARAGINE PERMEASE"/>
    <property type="match status" value="1"/>
</dbReference>
<feature type="transmembrane region" description="Helical" evidence="9">
    <location>
        <begin position="170"/>
        <end position="190"/>
    </location>
</feature>
<evidence type="ECO:0000256" key="4">
    <source>
        <dbReference type="ARBA" id="ARBA00022475"/>
    </source>
</evidence>
<accession>A0AAP4BST8</accession>
<evidence type="ECO:0000256" key="8">
    <source>
        <dbReference type="ARBA" id="ARBA00023136"/>
    </source>
</evidence>
<protein>
    <submittedName>
        <fullName evidence="12">Amino acid permease</fullName>
    </submittedName>
</protein>
<feature type="transmembrane region" description="Helical" evidence="9">
    <location>
        <begin position="139"/>
        <end position="158"/>
    </location>
</feature>
<dbReference type="Proteomes" id="UP001243856">
    <property type="component" value="Unassembled WGS sequence"/>
</dbReference>
<feature type="transmembrane region" description="Helical" evidence="9">
    <location>
        <begin position="52"/>
        <end position="71"/>
    </location>
</feature>
<dbReference type="AlphaFoldDB" id="A0AAP4BST8"/>
<evidence type="ECO:0000256" key="3">
    <source>
        <dbReference type="ARBA" id="ARBA00022448"/>
    </source>
</evidence>
<sequence length="493" mass="53440">MGPTTNGRRESYLDEDQGLSKGMGQRQLQMIAIGSAIGTGLLLGTGSRLEQAGPFLAVLYLVCGFFGYIILRGLGELIVYRPSSGSFVSYAREFYGEKAAFVTGWLYWGNWAMTIIADSTAVALYILWFDRYTSILDAIPQWALALGVVVFILGFNMLSVKIFGELEYWFSLIKILGLLVFMALGIWVVLTGHPQGYDTGFQLISEGGGWLPNGLLPAIVVIQGVVFAYAGIELVGTTSGETKNVEKIIPKAVNAVLFRIIFFYFGSVLLLTLVLPHTEYIAGVSPFVTFFDSFGIGVAAPIFQLVLITAALSSLNAGLYSTGRVMYNMSISGSGPKFGKALSKDGVPYGGILLAGAIAFAGVFLNFVVPEMAFEIVLNLAALGTMASWAAISMAHWKFVKLSKTGEYERSSYASPFNGWGDIAVVIFIGVVIILMAFDWPVGTYTLAASLLLIPMFWIGWKACKPEVMAQLEARQSRMKAYNQGSNSQESGE</sequence>
<keyword evidence="7 9" id="KW-1133">Transmembrane helix</keyword>
<feature type="transmembrane region" description="Helical" evidence="9">
    <location>
        <begin position="376"/>
        <end position="397"/>
    </location>
</feature>
<dbReference type="EMBL" id="JASNVK010000030">
    <property type="protein sequence ID" value="MDK4301737.1"/>
    <property type="molecule type" value="Genomic_DNA"/>
</dbReference>
<evidence type="ECO:0000256" key="9">
    <source>
        <dbReference type="SAM" id="Phobius"/>
    </source>
</evidence>
<evidence type="ECO:0000259" key="10">
    <source>
        <dbReference type="Pfam" id="PF00324"/>
    </source>
</evidence>
<keyword evidence="5 9" id="KW-0812">Transmembrane</keyword>
<evidence type="ECO:0000313" key="12">
    <source>
        <dbReference type="EMBL" id="MDK4325754.1"/>
    </source>
</evidence>
<feature type="transmembrane region" description="Helical" evidence="9">
    <location>
        <begin position="444"/>
        <end position="461"/>
    </location>
</feature>
<dbReference type="Proteomes" id="UP001226160">
    <property type="component" value="Unassembled WGS sequence"/>
</dbReference>
<proteinExistence type="inferred from homology"/>
<dbReference type="GO" id="GO:0055085">
    <property type="term" value="P:transmembrane transport"/>
    <property type="evidence" value="ECO:0007669"/>
    <property type="project" value="InterPro"/>
</dbReference>
<feature type="transmembrane region" description="Helical" evidence="9">
    <location>
        <begin position="347"/>
        <end position="370"/>
    </location>
</feature>
<comment type="similarity">
    <text evidence="2">Belongs to the amino acid-polyamine-organocation (APC) superfamily. Amino acid transporter (AAT) (TC 2.A.3.1) family.</text>
</comment>
<dbReference type="GO" id="GO:0005886">
    <property type="term" value="C:plasma membrane"/>
    <property type="evidence" value="ECO:0007669"/>
    <property type="project" value="UniProtKB-SubCell"/>
</dbReference>
<feature type="transmembrane region" description="Helical" evidence="9">
    <location>
        <begin position="210"/>
        <end position="232"/>
    </location>
</feature>
<dbReference type="PROSITE" id="PS00218">
    <property type="entry name" value="AMINO_ACID_PERMEASE_1"/>
    <property type="match status" value="1"/>
</dbReference>
<keyword evidence="3" id="KW-0813">Transport</keyword>
<name>A0AAP4BST8_9CORY</name>
<evidence type="ECO:0000256" key="5">
    <source>
        <dbReference type="ARBA" id="ARBA00022692"/>
    </source>
</evidence>
<evidence type="ECO:0000256" key="2">
    <source>
        <dbReference type="ARBA" id="ARBA00008583"/>
    </source>
</evidence>